<feature type="binding site" evidence="5">
    <location>
        <begin position="81"/>
        <end position="87"/>
    </location>
    <ligand>
        <name>CTP</name>
        <dbReference type="ChEBI" id="CHEBI:37563"/>
    </ligand>
</feature>
<dbReference type="GO" id="GO:0008299">
    <property type="term" value="P:isoprenoid biosynthetic process"/>
    <property type="evidence" value="ECO:0007669"/>
    <property type="project" value="InterPro"/>
</dbReference>
<dbReference type="GO" id="GO:0071555">
    <property type="term" value="P:cell wall organization"/>
    <property type="evidence" value="ECO:0007669"/>
    <property type="project" value="UniProtKB-KW"/>
</dbReference>
<feature type="site" description="Transition state stabilizer" evidence="5">
    <location>
        <position position="22"/>
    </location>
</feature>
<proteinExistence type="inferred from homology"/>
<evidence type="ECO:0000256" key="4">
    <source>
        <dbReference type="ARBA" id="ARBA00023316"/>
    </source>
</evidence>
<dbReference type="HAMAP" id="MF_02068">
    <property type="entry name" value="TarI"/>
    <property type="match status" value="1"/>
</dbReference>
<dbReference type="InterPro" id="IPR050088">
    <property type="entry name" value="IspD/TarI_cytidylyltransf_bact"/>
</dbReference>
<keyword evidence="4" id="KW-0961">Cell wall biogenesis/degradation</keyword>
<dbReference type="InterPro" id="IPR018294">
    <property type="entry name" value="ISPD_synthase_CS"/>
</dbReference>
<dbReference type="Proteomes" id="UP001205063">
    <property type="component" value="Unassembled WGS sequence"/>
</dbReference>
<dbReference type="PANTHER" id="PTHR32125:SF8">
    <property type="entry name" value="RIBITOL-5-PHOSPHATE CYTIDYLYLTRANSFERASE"/>
    <property type="match status" value="1"/>
</dbReference>
<dbReference type="CDD" id="cd02516">
    <property type="entry name" value="CDP-ME_synthetase"/>
    <property type="match status" value="1"/>
</dbReference>
<comment type="caution">
    <text evidence="5">Lacks conserved residue(s) required for the propagation of feature annotation.</text>
</comment>
<keyword evidence="3" id="KW-0777">Teichoic acid biosynthesis</keyword>
<reference evidence="6" key="1">
    <citation type="submission" date="2022-06" db="EMBL/GenBank/DDBJ databases">
        <title>Isolation of gut microbiota from human fecal samples.</title>
        <authorList>
            <person name="Pamer E.G."/>
            <person name="Barat B."/>
            <person name="Waligurski E."/>
            <person name="Medina S."/>
            <person name="Paddock L."/>
            <person name="Mostad J."/>
        </authorList>
    </citation>
    <scope>NUCLEOTIDE SEQUENCE</scope>
    <source>
        <strain evidence="6">DFI.7.96</strain>
    </source>
</reference>
<feature type="site" description="Transition state stabilizer" evidence="5">
    <location>
        <position position="14"/>
    </location>
</feature>
<comment type="catalytic activity">
    <reaction evidence="5">
        <text>D-ribitol 5-phosphate + CTP + H(+) = CDP-L-ribitol + diphosphate</text>
        <dbReference type="Rhea" id="RHEA:12456"/>
        <dbReference type="ChEBI" id="CHEBI:15378"/>
        <dbReference type="ChEBI" id="CHEBI:33019"/>
        <dbReference type="ChEBI" id="CHEBI:37563"/>
        <dbReference type="ChEBI" id="CHEBI:57608"/>
        <dbReference type="ChEBI" id="CHEBI:57695"/>
        <dbReference type="EC" id="2.7.7.40"/>
    </reaction>
</comment>
<dbReference type="NCBIfam" id="NF001183">
    <property type="entry name" value="PRK00155.1-3"/>
    <property type="match status" value="1"/>
</dbReference>
<evidence type="ECO:0000313" key="6">
    <source>
        <dbReference type="EMBL" id="MCQ4948500.1"/>
    </source>
</evidence>
<comment type="function">
    <text evidence="5">Catalyzes the transfer of the cytidylyl group of CTP to D-ribitol 5-phosphate.</text>
</comment>
<keyword evidence="1 5" id="KW-0808">Transferase</keyword>
<name>A0AAW5KE30_9FIRM</name>
<dbReference type="EC" id="2.7.7.40" evidence="5"/>
<evidence type="ECO:0000313" key="7">
    <source>
        <dbReference type="Proteomes" id="UP001205063"/>
    </source>
</evidence>
<evidence type="ECO:0000256" key="5">
    <source>
        <dbReference type="HAMAP-Rule" id="MF_02068"/>
    </source>
</evidence>
<dbReference type="GO" id="GO:0019350">
    <property type="term" value="P:teichoic acid biosynthetic process"/>
    <property type="evidence" value="ECO:0007669"/>
    <property type="project" value="UniProtKB-KW"/>
</dbReference>
<dbReference type="PROSITE" id="PS01295">
    <property type="entry name" value="ISPD"/>
    <property type="match status" value="1"/>
</dbReference>
<comment type="similarity">
    <text evidence="5">Belongs to the IspD/TarI cytidylyltransferase family. TarI subfamily.</text>
</comment>
<feature type="site" description="Positions ribitol 5-phosphate for the nucleophilic attack" evidence="5">
    <location>
        <position position="217"/>
    </location>
</feature>
<dbReference type="SUPFAM" id="SSF53448">
    <property type="entry name" value="Nucleotide-diphospho-sugar transferases"/>
    <property type="match status" value="1"/>
</dbReference>
<feature type="binding site" evidence="5">
    <location>
        <begin position="7"/>
        <end position="10"/>
    </location>
    <ligand>
        <name>CTP</name>
        <dbReference type="ChEBI" id="CHEBI:37563"/>
    </ligand>
</feature>
<keyword evidence="2 5" id="KW-0548">Nucleotidyltransferase</keyword>
<dbReference type="AlphaFoldDB" id="A0AAW5KE30"/>
<sequence>MIFGAILAGGTGSRMNIADMPKQFLPLGDKPIILHTLEKFLLCDKMDRVYVGVHPDWVGHMQDLLERQVPQRERVILVPGGGDRNSTIFNIVDKIESDWGESDDHLIITHDAVRPFVTLRILEENIEAARTFGACDTVVSAVDTIVVSENGETISQIPDRRLMYQGQTPQSFRISLLKKLYQSLNEEEKAVLTDACKICVVRQTPVRLVEGDVSNLKITTVSDYKIAQAMVGGQVVD</sequence>
<dbReference type="InterPro" id="IPR034709">
    <property type="entry name" value="TarI"/>
</dbReference>
<dbReference type="RefSeq" id="WP_256135346.1">
    <property type="nucleotide sequence ID" value="NZ_JANGAB010000001.1"/>
</dbReference>
<accession>A0AAW5KE30</accession>
<dbReference type="Gene3D" id="3.90.550.10">
    <property type="entry name" value="Spore Coat Polysaccharide Biosynthesis Protein SpsA, Chain A"/>
    <property type="match status" value="1"/>
</dbReference>
<dbReference type="PANTHER" id="PTHR32125">
    <property type="entry name" value="2-C-METHYL-D-ERYTHRITOL 4-PHOSPHATE CYTIDYLYLTRANSFERASE, CHLOROPLASTIC"/>
    <property type="match status" value="1"/>
</dbReference>
<dbReference type="EMBL" id="JANGAB010000001">
    <property type="protein sequence ID" value="MCQ4948500.1"/>
    <property type="molecule type" value="Genomic_DNA"/>
</dbReference>
<evidence type="ECO:0000256" key="3">
    <source>
        <dbReference type="ARBA" id="ARBA00022944"/>
    </source>
</evidence>
<comment type="caution">
    <text evidence="6">The sequence shown here is derived from an EMBL/GenBank/DDBJ whole genome shotgun (WGS) entry which is preliminary data.</text>
</comment>
<dbReference type="InterPro" id="IPR029044">
    <property type="entry name" value="Nucleotide-diphossugar_trans"/>
</dbReference>
<protein>
    <recommendedName>
        <fullName evidence="5">Ribitol-5-phosphate cytidylyltransferase</fullName>
        <ecNumber evidence="5">2.7.7.40</ecNumber>
    </recommendedName>
</protein>
<dbReference type="Pfam" id="PF01128">
    <property type="entry name" value="IspD"/>
    <property type="match status" value="1"/>
</dbReference>
<evidence type="ECO:0000256" key="1">
    <source>
        <dbReference type="ARBA" id="ARBA00022679"/>
    </source>
</evidence>
<evidence type="ECO:0000256" key="2">
    <source>
        <dbReference type="ARBA" id="ARBA00022695"/>
    </source>
</evidence>
<dbReference type="GO" id="GO:0047349">
    <property type="term" value="F:D-ribitol-5-phosphate cytidylyltransferase activity"/>
    <property type="evidence" value="ECO:0007669"/>
    <property type="project" value="UniProtKB-UniRule"/>
</dbReference>
<dbReference type="GO" id="GO:0050518">
    <property type="term" value="F:2-C-methyl-D-erythritol 4-phosphate cytidylyltransferase activity"/>
    <property type="evidence" value="ECO:0007669"/>
    <property type="project" value="UniProtKB-ARBA"/>
</dbReference>
<organism evidence="6 7">
    <name type="scientific">Bittarella massiliensis</name>
    <name type="common">ex Durand et al. 2017</name>
    <dbReference type="NCBI Taxonomy" id="1720313"/>
    <lineage>
        <taxon>Bacteria</taxon>
        <taxon>Bacillati</taxon>
        <taxon>Bacillota</taxon>
        <taxon>Clostridia</taxon>
        <taxon>Eubacteriales</taxon>
        <taxon>Oscillospiraceae</taxon>
        <taxon>Bittarella (ex Durand et al. 2017)</taxon>
    </lineage>
</organism>
<gene>
    <name evidence="6" type="ORF">NE646_02290</name>
</gene>
<feature type="site" description="Positions ribitol 5-phosphate for the nucleophilic attack" evidence="5">
    <location>
        <position position="160"/>
    </location>
</feature>
<dbReference type="FunFam" id="3.90.550.10:FF:000003">
    <property type="entry name" value="2-C-methyl-D-erythritol 4-phosphate cytidylyltransferase"/>
    <property type="match status" value="1"/>
</dbReference>
<dbReference type="InterPro" id="IPR034683">
    <property type="entry name" value="IspD/TarI"/>
</dbReference>